<reference evidence="2 3" key="1">
    <citation type="journal article" date="2019" name="Nat. Ecol. Evol.">
        <title>Megaphylogeny resolves global patterns of mushroom evolution.</title>
        <authorList>
            <person name="Varga T."/>
            <person name="Krizsan K."/>
            <person name="Foldi C."/>
            <person name="Dima B."/>
            <person name="Sanchez-Garcia M."/>
            <person name="Sanchez-Ramirez S."/>
            <person name="Szollosi G.J."/>
            <person name="Szarkandi J.G."/>
            <person name="Papp V."/>
            <person name="Albert L."/>
            <person name="Andreopoulos W."/>
            <person name="Angelini C."/>
            <person name="Antonin V."/>
            <person name="Barry K.W."/>
            <person name="Bougher N.L."/>
            <person name="Buchanan P."/>
            <person name="Buyck B."/>
            <person name="Bense V."/>
            <person name="Catcheside P."/>
            <person name="Chovatia M."/>
            <person name="Cooper J."/>
            <person name="Damon W."/>
            <person name="Desjardin D."/>
            <person name="Finy P."/>
            <person name="Geml J."/>
            <person name="Haridas S."/>
            <person name="Hughes K."/>
            <person name="Justo A."/>
            <person name="Karasinski D."/>
            <person name="Kautmanova I."/>
            <person name="Kiss B."/>
            <person name="Kocsube S."/>
            <person name="Kotiranta H."/>
            <person name="LaButti K.M."/>
            <person name="Lechner B.E."/>
            <person name="Liimatainen K."/>
            <person name="Lipzen A."/>
            <person name="Lukacs Z."/>
            <person name="Mihaltcheva S."/>
            <person name="Morgado L.N."/>
            <person name="Niskanen T."/>
            <person name="Noordeloos M.E."/>
            <person name="Ohm R.A."/>
            <person name="Ortiz-Santana B."/>
            <person name="Ovrebo C."/>
            <person name="Racz N."/>
            <person name="Riley R."/>
            <person name="Savchenko A."/>
            <person name="Shiryaev A."/>
            <person name="Soop K."/>
            <person name="Spirin V."/>
            <person name="Szebenyi C."/>
            <person name="Tomsovsky M."/>
            <person name="Tulloss R.E."/>
            <person name="Uehling J."/>
            <person name="Grigoriev I.V."/>
            <person name="Vagvolgyi C."/>
            <person name="Papp T."/>
            <person name="Martin F.M."/>
            <person name="Miettinen O."/>
            <person name="Hibbett D.S."/>
            <person name="Nagy L.G."/>
        </authorList>
    </citation>
    <scope>NUCLEOTIDE SEQUENCE [LARGE SCALE GENOMIC DNA]</scope>
    <source>
        <strain evidence="2 3">CBS 121175</strain>
    </source>
</reference>
<sequence length="572" mass="62176">MAQCSVRSSTLSLSHRLQGPKRNVFRQASRFTSTVTASANNSSRNAAPAAAHGPQEPLTLLHKVSSLLPRALDGQGSGSSLTVDIWEKVLARAFEDLSSSAQRPLNITVYGLDRAAGAEDLVTALVVDPLGSDEQWKAVHERWSGSASNHLNISQVNSYSIILVQSTFHFDRHDAQISTDITASTIRVPSTYLQRFPVPIEITELRSASSPITSSGMLDGKTLTALFQSDIPILVCNPLLTSLPTLLSTTLFPQKTIIILRSPHVQQSTCDIIQTLLANVPPNAPKPTIILADPSRASSAVRSLLHSNQRSSSVVQRFQDDFIGSNVSAITQVLQELLQAPEAKAASSSKHQKGTASDYLRVKFGLLRLEDAVAACLSSIRDVKSQLDQTSLLASRLETLVEEEREKVEIDVLGPVEGSPQTRNARGNQVAEALKVAEVQMQDVMNRLTWWRMIWRVDEITGLVAAAMERTWCPELERKASPILAPLMIHTHAVNNINNNDNVFFTAPCPDRKTRGSPKSTLRRGVQVAAQESEPANSAPPEFAPTAGIVSPSQADNHLFDLGHNLASESDN</sequence>
<evidence type="ECO:0000313" key="2">
    <source>
        <dbReference type="EMBL" id="TFK23942.1"/>
    </source>
</evidence>
<dbReference type="AlphaFoldDB" id="A0A5C3KTS9"/>
<protein>
    <submittedName>
        <fullName evidence="2">Uncharacterized protein</fullName>
    </submittedName>
</protein>
<evidence type="ECO:0000256" key="1">
    <source>
        <dbReference type="SAM" id="MobiDB-lite"/>
    </source>
</evidence>
<dbReference type="STRING" id="230819.A0A5C3KTS9"/>
<evidence type="ECO:0000313" key="3">
    <source>
        <dbReference type="Proteomes" id="UP000307440"/>
    </source>
</evidence>
<dbReference type="PANTHER" id="PTHR38644:SF1">
    <property type="entry name" value="EXPRESSED PROTEIN"/>
    <property type="match status" value="1"/>
</dbReference>
<gene>
    <name evidence="2" type="ORF">FA15DRAFT_593363</name>
</gene>
<accession>A0A5C3KTS9</accession>
<name>A0A5C3KTS9_COPMA</name>
<proteinExistence type="predicted"/>
<keyword evidence="3" id="KW-1185">Reference proteome</keyword>
<feature type="region of interest" description="Disordered" evidence="1">
    <location>
        <begin position="509"/>
        <end position="572"/>
    </location>
</feature>
<dbReference type="OrthoDB" id="5319015at2759"/>
<dbReference type="EMBL" id="ML210209">
    <property type="protein sequence ID" value="TFK23942.1"/>
    <property type="molecule type" value="Genomic_DNA"/>
</dbReference>
<organism evidence="2 3">
    <name type="scientific">Coprinopsis marcescibilis</name>
    <name type="common">Agaric fungus</name>
    <name type="synonym">Psathyrella marcescibilis</name>
    <dbReference type="NCBI Taxonomy" id="230819"/>
    <lineage>
        <taxon>Eukaryota</taxon>
        <taxon>Fungi</taxon>
        <taxon>Dikarya</taxon>
        <taxon>Basidiomycota</taxon>
        <taxon>Agaricomycotina</taxon>
        <taxon>Agaricomycetes</taxon>
        <taxon>Agaricomycetidae</taxon>
        <taxon>Agaricales</taxon>
        <taxon>Agaricineae</taxon>
        <taxon>Psathyrellaceae</taxon>
        <taxon>Coprinopsis</taxon>
    </lineage>
</organism>
<dbReference type="Proteomes" id="UP000307440">
    <property type="component" value="Unassembled WGS sequence"/>
</dbReference>
<dbReference type="PANTHER" id="PTHR38644">
    <property type="entry name" value="EXPRESSED PROTEIN"/>
    <property type="match status" value="1"/>
</dbReference>